<sequence>MPEAPEATIGILALQGAFAEHQTRLQNLRLKRRIITVLVKGPEDLLLCDALIIPGGESTTIALLARLSGLLEPLKEFVRKKPVWGTCAGAILLSQSVTNAKKDGQELLGGVSVDIARNGWGSQVESFEAPLSVTDLPDPSVPFMGIFIRAPVVLGVSPEAPIQVIARLPPHLLPEPIEDDNDPRTIVALRQGLHLLTTFHPELTKDDRFHDYFARKCVFPTVPM</sequence>
<dbReference type="InterPro" id="IPR029062">
    <property type="entry name" value="Class_I_gatase-like"/>
</dbReference>
<evidence type="ECO:0000256" key="1">
    <source>
        <dbReference type="ARBA" id="ARBA00008345"/>
    </source>
</evidence>
<dbReference type="CDD" id="cd01749">
    <property type="entry name" value="GATase1_PB"/>
    <property type="match status" value="1"/>
</dbReference>
<evidence type="ECO:0000313" key="9">
    <source>
        <dbReference type="EMBL" id="KAJ7197025.1"/>
    </source>
</evidence>
<dbReference type="InterPro" id="IPR021196">
    <property type="entry name" value="PdxT/SNO_CS"/>
</dbReference>
<feature type="binding site" evidence="8">
    <location>
        <begin position="56"/>
        <end position="58"/>
    </location>
    <ligand>
        <name>L-glutamine</name>
        <dbReference type="ChEBI" id="CHEBI:58359"/>
    </ligand>
</feature>
<keyword evidence="4" id="KW-0315">Glutamine amidotransferase</keyword>
<gene>
    <name evidence="9" type="ORF">GGX14DRAFT_472594</name>
</gene>
<keyword evidence="5" id="KW-0456">Lyase</keyword>
<feature type="active site" description="Nucleophile" evidence="7">
    <location>
        <position position="87"/>
    </location>
</feature>
<name>A0AAD6V1B5_9AGAR</name>
<feature type="binding site" evidence="8">
    <location>
        <position position="117"/>
    </location>
    <ligand>
        <name>L-glutamine</name>
        <dbReference type="ChEBI" id="CHEBI:58359"/>
    </ligand>
</feature>
<dbReference type="PANTHER" id="PTHR31559:SF0">
    <property type="entry name" value="PYRIDOXAL 5'-PHOSPHATE SYNTHASE SUBUNIT SNO1-RELATED"/>
    <property type="match status" value="1"/>
</dbReference>
<dbReference type="InterPro" id="IPR002161">
    <property type="entry name" value="PdxT/SNO"/>
</dbReference>
<comment type="caution">
    <text evidence="9">The sequence shown here is derived from an EMBL/GenBank/DDBJ whole genome shotgun (WGS) entry which is preliminary data.</text>
</comment>
<dbReference type="PROSITE" id="PS01236">
    <property type="entry name" value="PDXT_SNO_1"/>
    <property type="match status" value="1"/>
</dbReference>
<dbReference type="Gene3D" id="3.40.50.880">
    <property type="match status" value="1"/>
</dbReference>
<dbReference type="HAMAP" id="MF_01615">
    <property type="entry name" value="PdxT"/>
    <property type="match status" value="1"/>
</dbReference>
<protein>
    <recommendedName>
        <fullName evidence="2">glutaminase</fullName>
        <ecNumber evidence="2">3.5.1.2</ecNumber>
    </recommendedName>
</protein>
<comment type="catalytic activity">
    <reaction evidence="6">
        <text>L-glutamine + H2O = L-glutamate + NH4(+)</text>
        <dbReference type="Rhea" id="RHEA:15889"/>
        <dbReference type="ChEBI" id="CHEBI:15377"/>
        <dbReference type="ChEBI" id="CHEBI:28938"/>
        <dbReference type="ChEBI" id="CHEBI:29985"/>
        <dbReference type="ChEBI" id="CHEBI:58359"/>
        <dbReference type="EC" id="3.5.1.2"/>
    </reaction>
</comment>
<dbReference type="EC" id="3.5.1.2" evidence="2"/>
<dbReference type="GO" id="GO:0005829">
    <property type="term" value="C:cytosol"/>
    <property type="evidence" value="ECO:0007669"/>
    <property type="project" value="TreeGrafter"/>
</dbReference>
<dbReference type="NCBIfam" id="TIGR03800">
    <property type="entry name" value="PLP_synth_Pdx2"/>
    <property type="match status" value="1"/>
</dbReference>
<dbReference type="AlphaFoldDB" id="A0AAD6V1B5"/>
<evidence type="ECO:0000256" key="6">
    <source>
        <dbReference type="ARBA" id="ARBA00049534"/>
    </source>
</evidence>
<keyword evidence="10" id="KW-1185">Reference proteome</keyword>
<accession>A0AAD6V1B5</accession>
<evidence type="ECO:0000256" key="3">
    <source>
        <dbReference type="ARBA" id="ARBA00022801"/>
    </source>
</evidence>
<dbReference type="EMBL" id="JARJCW010000080">
    <property type="protein sequence ID" value="KAJ7197025.1"/>
    <property type="molecule type" value="Genomic_DNA"/>
</dbReference>
<dbReference type="GO" id="GO:1903600">
    <property type="term" value="C:glutaminase complex"/>
    <property type="evidence" value="ECO:0007669"/>
    <property type="project" value="TreeGrafter"/>
</dbReference>
<organism evidence="9 10">
    <name type="scientific">Mycena pura</name>
    <dbReference type="NCBI Taxonomy" id="153505"/>
    <lineage>
        <taxon>Eukaryota</taxon>
        <taxon>Fungi</taxon>
        <taxon>Dikarya</taxon>
        <taxon>Basidiomycota</taxon>
        <taxon>Agaricomycotina</taxon>
        <taxon>Agaricomycetes</taxon>
        <taxon>Agaricomycetidae</taxon>
        <taxon>Agaricales</taxon>
        <taxon>Marasmiineae</taxon>
        <taxon>Mycenaceae</taxon>
        <taxon>Mycena</taxon>
    </lineage>
</organism>
<evidence type="ECO:0000313" key="10">
    <source>
        <dbReference type="Proteomes" id="UP001219525"/>
    </source>
</evidence>
<proteinExistence type="inferred from homology"/>
<dbReference type="PIRSF" id="PIRSF005639">
    <property type="entry name" value="Glut_amidoT_SNO"/>
    <property type="match status" value="1"/>
</dbReference>
<evidence type="ECO:0000256" key="5">
    <source>
        <dbReference type="ARBA" id="ARBA00023239"/>
    </source>
</evidence>
<dbReference type="Pfam" id="PF01174">
    <property type="entry name" value="SNO"/>
    <property type="match status" value="1"/>
</dbReference>
<evidence type="ECO:0000256" key="2">
    <source>
        <dbReference type="ARBA" id="ARBA00012918"/>
    </source>
</evidence>
<dbReference type="GO" id="GO:0004359">
    <property type="term" value="F:glutaminase activity"/>
    <property type="evidence" value="ECO:0007669"/>
    <property type="project" value="UniProtKB-EC"/>
</dbReference>
<reference evidence="9" key="1">
    <citation type="submission" date="2023-03" db="EMBL/GenBank/DDBJ databases">
        <title>Massive genome expansion in bonnet fungi (Mycena s.s.) driven by repeated elements and novel gene families across ecological guilds.</title>
        <authorList>
            <consortium name="Lawrence Berkeley National Laboratory"/>
            <person name="Harder C.B."/>
            <person name="Miyauchi S."/>
            <person name="Viragh M."/>
            <person name="Kuo A."/>
            <person name="Thoen E."/>
            <person name="Andreopoulos B."/>
            <person name="Lu D."/>
            <person name="Skrede I."/>
            <person name="Drula E."/>
            <person name="Henrissat B."/>
            <person name="Morin E."/>
            <person name="Kohler A."/>
            <person name="Barry K."/>
            <person name="LaButti K."/>
            <person name="Morin E."/>
            <person name="Salamov A."/>
            <person name="Lipzen A."/>
            <person name="Mereny Z."/>
            <person name="Hegedus B."/>
            <person name="Baldrian P."/>
            <person name="Stursova M."/>
            <person name="Weitz H."/>
            <person name="Taylor A."/>
            <person name="Grigoriev I.V."/>
            <person name="Nagy L.G."/>
            <person name="Martin F."/>
            <person name="Kauserud H."/>
        </authorList>
    </citation>
    <scope>NUCLEOTIDE SEQUENCE</scope>
    <source>
        <strain evidence="9">9144</strain>
    </source>
</reference>
<comment type="similarity">
    <text evidence="1">Belongs to the glutaminase PdxT/SNO family.</text>
</comment>
<feature type="active site" description="Charge relay system" evidence="7">
    <location>
        <position position="202"/>
    </location>
</feature>
<evidence type="ECO:0000256" key="4">
    <source>
        <dbReference type="ARBA" id="ARBA00022962"/>
    </source>
</evidence>
<dbReference type="PANTHER" id="PTHR31559">
    <property type="entry name" value="PYRIDOXAL 5'-PHOSPHATE SYNTHASE SUBUNIT SNO"/>
    <property type="match status" value="1"/>
</dbReference>
<evidence type="ECO:0000256" key="8">
    <source>
        <dbReference type="PIRSR" id="PIRSR005639-2"/>
    </source>
</evidence>
<dbReference type="Proteomes" id="UP001219525">
    <property type="component" value="Unassembled WGS sequence"/>
</dbReference>
<dbReference type="GO" id="GO:0008614">
    <property type="term" value="P:pyridoxine metabolic process"/>
    <property type="evidence" value="ECO:0007669"/>
    <property type="project" value="TreeGrafter"/>
</dbReference>
<dbReference type="PROSITE" id="PS51130">
    <property type="entry name" value="PDXT_SNO_2"/>
    <property type="match status" value="1"/>
</dbReference>
<dbReference type="GO" id="GO:0016829">
    <property type="term" value="F:lyase activity"/>
    <property type="evidence" value="ECO:0007669"/>
    <property type="project" value="UniProtKB-KW"/>
</dbReference>
<keyword evidence="3" id="KW-0378">Hydrolase</keyword>
<feature type="active site" description="Charge relay system" evidence="7">
    <location>
        <position position="200"/>
    </location>
</feature>
<evidence type="ECO:0000256" key="7">
    <source>
        <dbReference type="PIRSR" id="PIRSR005639-1"/>
    </source>
</evidence>
<dbReference type="SUPFAM" id="SSF52317">
    <property type="entry name" value="Class I glutamine amidotransferase-like"/>
    <property type="match status" value="1"/>
</dbReference>
<feature type="binding site" evidence="8">
    <location>
        <begin position="148"/>
        <end position="149"/>
    </location>
    <ligand>
        <name>L-glutamine</name>
        <dbReference type="ChEBI" id="CHEBI:58359"/>
    </ligand>
</feature>
<dbReference type="GO" id="GO:0042823">
    <property type="term" value="P:pyridoxal phosphate biosynthetic process"/>
    <property type="evidence" value="ECO:0007669"/>
    <property type="project" value="InterPro"/>
</dbReference>